<reference evidence="4 5" key="1">
    <citation type="submission" date="2024-02" db="EMBL/GenBank/DDBJ databases">
        <title>Full genome sequence of Nocardioides kribbensis.</title>
        <authorList>
            <person name="Poletto B.L."/>
            <person name="Silva G."/>
            <person name="Galante D."/>
            <person name="Campos K.R."/>
            <person name="Santos M.B.N."/>
            <person name="Sacchi C.T."/>
        </authorList>
    </citation>
    <scope>NUCLEOTIDE SEQUENCE [LARGE SCALE GENOMIC DNA]</scope>
    <source>
        <strain evidence="4 5">O4R</strain>
    </source>
</reference>
<evidence type="ECO:0000256" key="1">
    <source>
        <dbReference type="ARBA" id="ARBA00008814"/>
    </source>
</evidence>
<accession>A0ABV1NYJ0</accession>
<comment type="similarity">
    <text evidence="1">Belongs to the bacterial solute-binding protein 8 family.</text>
</comment>
<dbReference type="Proteomes" id="UP001482520">
    <property type="component" value="Unassembled WGS sequence"/>
</dbReference>
<gene>
    <name evidence="4" type="ORF">V6R90_09705</name>
</gene>
<name>A0ABV1NYJ0_9ACTN</name>
<evidence type="ECO:0000313" key="5">
    <source>
        <dbReference type="Proteomes" id="UP001482520"/>
    </source>
</evidence>
<keyword evidence="5" id="KW-1185">Reference proteome</keyword>
<dbReference type="PANTHER" id="PTHR30535">
    <property type="entry name" value="VITAMIN B12-BINDING PROTEIN"/>
    <property type="match status" value="1"/>
</dbReference>
<dbReference type="PROSITE" id="PS51257">
    <property type="entry name" value="PROKAR_LIPOPROTEIN"/>
    <property type="match status" value="1"/>
</dbReference>
<keyword evidence="2" id="KW-0732">Signal</keyword>
<organism evidence="4 5">
    <name type="scientific">Nocardioides kribbensis</name>
    <dbReference type="NCBI Taxonomy" id="305517"/>
    <lineage>
        <taxon>Bacteria</taxon>
        <taxon>Bacillati</taxon>
        <taxon>Actinomycetota</taxon>
        <taxon>Actinomycetes</taxon>
        <taxon>Propionibacteriales</taxon>
        <taxon>Nocardioidaceae</taxon>
        <taxon>Nocardioides</taxon>
    </lineage>
</organism>
<dbReference type="InterPro" id="IPR002491">
    <property type="entry name" value="ABC_transptr_periplasmic_BD"/>
</dbReference>
<dbReference type="Gene3D" id="3.40.50.1980">
    <property type="entry name" value="Nitrogenase molybdenum iron protein domain"/>
    <property type="match status" value="2"/>
</dbReference>
<feature type="domain" description="Fe/B12 periplasmic-binding" evidence="3">
    <location>
        <begin position="58"/>
        <end position="336"/>
    </location>
</feature>
<evidence type="ECO:0000313" key="4">
    <source>
        <dbReference type="EMBL" id="MEQ7847552.1"/>
    </source>
</evidence>
<evidence type="ECO:0000256" key="2">
    <source>
        <dbReference type="SAM" id="SignalP"/>
    </source>
</evidence>
<dbReference type="RefSeq" id="WP_349804533.1">
    <property type="nucleotide sequence ID" value="NZ_JBEGDP010000009.1"/>
</dbReference>
<feature type="signal peptide" evidence="2">
    <location>
        <begin position="1"/>
        <end position="23"/>
    </location>
</feature>
<proteinExistence type="inferred from homology"/>
<dbReference type="PANTHER" id="PTHR30535:SF7">
    <property type="entry name" value="IRON(III) DICITRATE-BINDING PROTEIN"/>
    <property type="match status" value="1"/>
</dbReference>
<dbReference type="Pfam" id="PF01497">
    <property type="entry name" value="Peripla_BP_2"/>
    <property type="match status" value="1"/>
</dbReference>
<evidence type="ECO:0000259" key="3">
    <source>
        <dbReference type="PROSITE" id="PS50983"/>
    </source>
</evidence>
<protein>
    <submittedName>
        <fullName evidence="4">ABC transporter substrate-binding protein</fullName>
    </submittedName>
</protein>
<dbReference type="EMBL" id="JBEGDP010000009">
    <property type="protein sequence ID" value="MEQ7847552.1"/>
    <property type="molecule type" value="Genomic_DNA"/>
</dbReference>
<comment type="caution">
    <text evidence="4">The sequence shown here is derived from an EMBL/GenBank/DDBJ whole genome shotgun (WGS) entry which is preliminary data.</text>
</comment>
<feature type="chain" id="PRO_5047300813" evidence="2">
    <location>
        <begin position="24"/>
        <end position="351"/>
    </location>
</feature>
<dbReference type="SUPFAM" id="SSF53807">
    <property type="entry name" value="Helical backbone' metal receptor"/>
    <property type="match status" value="1"/>
</dbReference>
<dbReference type="PROSITE" id="PS50983">
    <property type="entry name" value="FE_B12_PBP"/>
    <property type="match status" value="1"/>
</dbReference>
<dbReference type="InterPro" id="IPR050902">
    <property type="entry name" value="ABC_Transporter_SBP"/>
</dbReference>
<sequence length="351" mass="36938">MAVRPVSALATVAVLALTTSCDAGPATDPAAGSPGATGASLVLDNCGEERAYPDPAERLYVYDGGMIAMVLAVGAADAVAGISGLQDDAEALSRAYGADVVADLPVASEDRPTVENVLLQRPDLMLAGWNYGWDEDAGLTPDGLAERGIAAWTLTESCRQGDGESRGVVDPWTALSTDLTALGRLTGHEDDAAARVADVEERLARLRQAPRAEETPTVFLFDSGTTSPFTSGSYGGPQGVIDAAGARNATEDVADTWTTVSWERVAAARPDYIAFVDYPGQSFEQKVAVLRANPATRDLPAVREERFLDLPYAAWVSSPLNIDAAEQLRAALEEVDLLPDSGIEPAHDLRP</sequence>